<reference evidence="1" key="1">
    <citation type="submission" date="2014-09" db="EMBL/GenBank/DDBJ databases">
        <authorList>
            <person name="Magalhaes I.L.F."/>
            <person name="Oliveira U."/>
            <person name="Santos F.R."/>
            <person name="Vidigal T.H.D.A."/>
            <person name="Brescovit A.D."/>
            <person name="Santos A.J."/>
        </authorList>
    </citation>
    <scope>NUCLEOTIDE SEQUENCE</scope>
    <source>
        <tissue evidence="1">Shoot tissue taken approximately 20 cm above the soil surface</tissue>
    </source>
</reference>
<evidence type="ECO:0000313" key="1">
    <source>
        <dbReference type="EMBL" id="JAE37448.1"/>
    </source>
</evidence>
<organism evidence="1">
    <name type="scientific">Arundo donax</name>
    <name type="common">Giant reed</name>
    <name type="synonym">Donax arundinaceus</name>
    <dbReference type="NCBI Taxonomy" id="35708"/>
    <lineage>
        <taxon>Eukaryota</taxon>
        <taxon>Viridiplantae</taxon>
        <taxon>Streptophyta</taxon>
        <taxon>Embryophyta</taxon>
        <taxon>Tracheophyta</taxon>
        <taxon>Spermatophyta</taxon>
        <taxon>Magnoliopsida</taxon>
        <taxon>Liliopsida</taxon>
        <taxon>Poales</taxon>
        <taxon>Poaceae</taxon>
        <taxon>PACMAD clade</taxon>
        <taxon>Arundinoideae</taxon>
        <taxon>Arundineae</taxon>
        <taxon>Arundo</taxon>
    </lineage>
</organism>
<name>A0A0A9HX24_ARUDO</name>
<reference evidence="1" key="2">
    <citation type="journal article" date="2015" name="Data Brief">
        <title>Shoot transcriptome of the giant reed, Arundo donax.</title>
        <authorList>
            <person name="Barrero R.A."/>
            <person name="Guerrero F.D."/>
            <person name="Moolhuijzen P."/>
            <person name="Goolsby J.A."/>
            <person name="Tidwell J."/>
            <person name="Bellgard S.E."/>
            <person name="Bellgard M.I."/>
        </authorList>
    </citation>
    <scope>NUCLEOTIDE SEQUENCE</scope>
    <source>
        <tissue evidence="1">Shoot tissue taken approximately 20 cm above the soil surface</tissue>
    </source>
</reference>
<dbReference type="EMBL" id="GBRH01160448">
    <property type="protein sequence ID" value="JAE37448.1"/>
    <property type="molecule type" value="Transcribed_RNA"/>
</dbReference>
<sequence length="36" mass="3932">MLYLVVGTVAAFLFGQVDCVDAIFVKFSLMFARSDG</sequence>
<accession>A0A0A9HX24</accession>
<dbReference type="AlphaFoldDB" id="A0A0A9HX24"/>
<protein>
    <submittedName>
        <fullName evidence="1">Uncharacterized protein</fullName>
    </submittedName>
</protein>
<proteinExistence type="predicted"/>